<evidence type="ECO:0000256" key="2">
    <source>
        <dbReference type="SAM" id="Phobius"/>
    </source>
</evidence>
<evidence type="ECO:0000256" key="1">
    <source>
        <dbReference type="SAM" id="MobiDB-lite"/>
    </source>
</evidence>
<keyword evidence="2" id="KW-0812">Transmembrane</keyword>
<name>A0A8S1ND87_9CILI</name>
<feature type="compositionally biased region" description="Acidic residues" evidence="1">
    <location>
        <begin position="246"/>
        <end position="257"/>
    </location>
</feature>
<reference evidence="3" key="1">
    <citation type="submission" date="2021-01" db="EMBL/GenBank/DDBJ databases">
        <authorList>
            <consortium name="Genoscope - CEA"/>
            <person name="William W."/>
        </authorList>
    </citation>
    <scope>NUCLEOTIDE SEQUENCE</scope>
</reference>
<dbReference type="AlphaFoldDB" id="A0A8S1ND87"/>
<evidence type="ECO:0000313" key="4">
    <source>
        <dbReference type="Proteomes" id="UP000692954"/>
    </source>
</evidence>
<feature type="region of interest" description="Disordered" evidence="1">
    <location>
        <begin position="235"/>
        <end position="258"/>
    </location>
</feature>
<dbReference type="Proteomes" id="UP000692954">
    <property type="component" value="Unassembled WGS sequence"/>
</dbReference>
<organism evidence="3 4">
    <name type="scientific">Paramecium sonneborni</name>
    <dbReference type="NCBI Taxonomy" id="65129"/>
    <lineage>
        <taxon>Eukaryota</taxon>
        <taxon>Sar</taxon>
        <taxon>Alveolata</taxon>
        <taxon>Ciliophora</taxon>
        <taxon>Intramacronucleata</taxon>
        <taxon>Oligohymenophorea</taxon>
        <taxon>Peniculida</taxon>
        <taxon>Parameciidae</taxon>
        <taxon>Paramecium</taxon>
    </lineage>
</organism>
<protein>
    <submittedName>
        <fullName evidence="3">Uncharacterized protein</fullName>
    </submittedName>
</protein>
<dbReference type="OrthoDB" id="318018at2759"/>
<sequence length="302" mass="35762">MASIEINVQEVDYDIYGKCSDLRAFLRQKNLNQISEKQIKAVAQLANTLIQILKESGAQNLLTQPEYHDILYIAKNNLQSNLKVIQKEKQQFEAMNFDLQNTIKQQSKIIEQLNDQIQAEQTQNNRLYQENKANKDFIEQIQEDQEQSSIQLQEEYNNLICHNKELQNEVNKLNCNLNQQEQKIKNQEGEIKQLELKLNQYKNDNNQDQKHELFEQNHDIFLENEKLKIEINELKSQQNPQQKSDNEEDSQQSENTEELNPQFIQNLQEIKSNIQKDFNYLFWLIILLSFSYGVSLILKLNE</sequence>
<keyword evidence="4" id="KW-1185">Reference proteome</keyword>
<evidence type="ECO:0000313" key="3">
    <source>
        <dbReference type="EMBL" id="CAD8091037.1"/>
    </source>
</evidence>
<gene>
    <name evidence="3" type="ORF">PSON_ATCC_30995.1.T0570050</name>
</gene>
<keyword evidence="2" id="KW-1133">Transmembrane helix</keyword>
<dbReference type="EMBL" id="CAJJDN010000057">
    <property type="protein sequence ID" value="CAD8091037.1"/>
    <property type="molecule type" value="Genomic_DNA"/>
</dbReference>
<proteinExistence type="predicted"/>
<comment type="caution">
    <text evidence="3">The sequence shown here is derived from an EMBL/GenBank/DDBJ whole genome shotgun (WGS) entry which is preliminary data.</text>
</comment>
<keyword evidence="2" id="KW-0472">Membrane</keyword>
<accession>A0A8S1ND87</accession>
<feature type="transmembrane region" description="Helical" evidence="2">
    <location>
        <begin position="280"/>
        <end position="298"/>
    </location>
</feature>